<keyword evidence="2" id="KW-1185">Reference proteome</keyword>
<name>A0A8S3XNF2_PARAO</name>
<reference evidence="1" key="1">
    <citation type="submission" date="2021-04" db="EMBL/GenBank/DDBJ databases">
        <authorList>
            <person name="Tunstrom K."/>
        </authorList>
    </citation>
    <scope>NUCLEOTIDE SEQUENCE</scope>
</reference>
<dbReference type="Proteomes" id="UP000691718">
    <property type="component" value="Unassembled WGS sequence"/>
</dbReference>
<comment type="caution">
    <text evidence="1">The sequence shown here is derived from an EMBL/GenBank/DDBJ whole genome shotgun (WGS) entry which is preliminary data.</text>
</comment>
<protein>
    <submittedName>
        <fullName evidence="1">(apollo) hypothetical protein</fullName>
    </submittedName>
</protein>
<dbReference type="EMBL" id="CAJQZP010001271">
    <property type="protein sequence ID" value="CAG5035090.1"/>
    <property type="molecule type" value="Genomic_DNA"/>
</dbReference>
<sequence length="250" mass="28500">MSIFESLSSQINQLRAVSIDHGQQDPEPEDHGNYEDCDSNVTSNSDIATESTWRAPGIGTVQKSPMKIYSYDFIPVVAEVQPSIPRADHQTEEQRYSCQKMNLNSWNKIKYKDVQKHLHAAPVFSALKVNPQLTSLGKLTSHSQKTLARTDTVLGTITYCILKEREQIEAALNEVEKKNPEAVSVLKQSLFAKSDSFKQTSDDLLHYTCTRRSEMFENRRRIFKPRSEFLATKLKDLHAPIYSTSKNYLN</sequence>
<evidence type="ECO:0000313" key="2">
    <source>
        <dbReference type="Proteomes" id="UP000691718"/>
    </source>
</evidence>
<gene>
    <name evidence="1" type="ORF">PAPOLLO_LOCUS20478</name>
</gene>
<proteinExistence type="predicted"/>
<dbReference type="AlphaFoldDB" id="A0A8S3XNF2"/>
<accession>A0A8S3XNF2</accession>
<organism evidence="1 2">
    <name type="scientific">Parnassius apollo</name>
    <name type="common">Apollo butterfly</name>
    <name type="synonym">Papilio apollo</name>
    <dbReference type="NCBI Taxonomy" id="110799"/>
    <lineage>
        <taxon>Eukaryota</taxon>
        <taxon>Metazoa</taxon>
        <taxon>Ecdysozoa</taxon>
        <taxon>Arthropoda</taxon>
        <taxon>Hexapoda</taxon>
        <taxon>Insecta</taxon>
        <taxon>Pterygota</taxon>
        <taxon>Neoptera</taxon>
        <taxon>Endopterygota</taxon>
        <taxon>Lepidoptera</taxon>
        <taxon>Glossata</taxon>
        <taxon>Ditrysia</taxon>
        <taxon>Papilionoidea</taxon>
        <taxon>Papilionidae</taxon>
        <taxon>Parnassiinae</taxon>
        <taxon>Parnassini</taxon>
        <taxon>Parnassius</taxon>
        <taxon>Parnassius</taxon>
    </lineage>
</organism>
<dbReference type="OrthoDB" id="6931316at2759"/>
<evidence type="ECO:0000313" key="1">
    <source>
        <dbReference type="EMBL" id="CAG5035090.1"/>
    </source>
</evidence>